<dbReference type="Pfam" id="PF01943">
    <property type="entry name" value="Polysacc_synt"/>
    <property type="match status" value="1"/>
</dbReference>
<feature type="transmembrane region" description="Helical" evidence="6">
    <location>
        <begin position="357"/>
        <end position="377"/>
    </location>
</feature>
<dbReference type="PANTHER" id="PTHR30250">
    <property type="entry name" value="PST FAMILY PREDICTED COLANIC ACID TRANSPORTER"/>
    <property type="match status" value="1"/>
</dbReference>
<accession>I8UB63</accession>
<feature type="transmembrane region" description="Helical" evidence="6">
    <location>
        <begin position="119"/>
        <end position="139"/>
    </location>
</feature>
<comment type="subcellular location">
    <subcellularLocation>
        <location evidence="1">Cell membrane</location>
        <topology evidence="1">Multi-pass membrane protein</topology>
    </subcellularLocation>
</comment>
<evidence type="ECO:0000313" key="7">
    <source>
        <dbReference type="EMBL" id="EIT84180.1"/>
    </source>
</evidence>
<dbReference type="EMBL" id="AKKV01000038">
    <property type="protein sequence ID" value="EIT84180.1"/>
    <property type="molecule type" value="Genomic_DNA"/>
</dbReference>
<evidence type="ECO:0000256" key="6">
    <source>
        <dbReference type="SAM" id="Phobius"/>
    </source>
</evidence>
<dbReference type="eggNOG" id="COG2244">
    <property type="taxonomic scope" value="Bacteria"/>
</dbReference>
<dbReference type="RefSeq" id="WP_007203411.1">
    <property type="nucleotide sequence ID" value="NZ_AKKV01000038.1"/>
</dbReference>
<feature type="transmembrane region" description="Helical" evidence="6">
    <location>
        <begin position="229"/>
        <end position="250"/>
    </location>
</feature>
<evidence type="ECO:0000256" key="4">
    <source>
        <dbReference type="ARBA" id="ARBA00022989"/>
    </source>
</evidence>
<evidence type="ECO:0000313" key="8">
    <source>
        <dbReference type="Proteomes" id="UP000004080"/>
    </source>
</evidence>
<dbReference type="InterPro" id="IPR050833">
    <property type="entry name" value="Poly_Biosynth_Transport"/>
</dbReference>
<dbReference type="PIRSF" id="PIRSF038958">
    <property type="entry name" value="PG_synth_SpoVB"/>
    <property type="match status" value="1"/>
</dbReference>
<feature type="transmembrane region" description="Helical" evidence="6">
    <location>
        <begin position="324"/>
        <end position="345"/>
    </location>
</feature>
<keyword evidence="3 6" id="KW-0812">Transmembrane</keyword>
<feature type="transmembrane region" description="Helical" evidence="6">
    <location>
        <begin position="384"/>
        <end position="404"/>
    </location>
</feature>
<feature type="transmembrane region" description="Helical" evidence="6">
    <location>
        <begin position="51"/>
        <end position="72"/>
    </location>
</feature>
<protein>
    <submittedName>
        <fullName evidence="7">Polysaccharide biosynthesis protein</fullName>
    </submittedName>
</protein>
<keyword evidence="2" id="KW-1003">Cell membrane</keyword>
<dbReference type="Proteomes" id="UP000004080">
    <property type="component" value="Unassembled WGS sequence"/>
</dbReference>
<comment type="caution">
    <text evidence="7">The sequence shown here is derived from an EMBL/GenBank/DDBJ whole genome shotgun (WGS) entry which is preliminary data.</text>
</comment>
<evidence type="ECO:0000256" key="2">
    <source>
        <dbReference type="ARBA" id="ARBA00022475"/>
    </source>
</evidence>
<gene>
    <name evidence="7" type="ORF">A374_16693</name>
</gene>
<feature type="transmembrane region" description="Helical" evidence="6">
    <location>
        <begin position="160"/>
        <end position="179"/>
    </location>
</feature>
<sequence>MNTQSKRVWQGAFFLAVAMFIVKILSVLYRIPYQNITGNEGFYVFQQVYPFYGIAVAFAVSGFPVVLSRLLAEGGADAVKRARVISSAASTFFTVGLVCFIVLFTSARAIARLMGDEQLFLPIQATAYLYLTVPVVAVLRGFFQGEESMMQTAYSQIAEQAVRVACIIGLSYYFVAHGADVYSTGAAATFGSTVGSVVSIVLLGFYLLQRRSVRKTKLVFMRPSLKVGWQLLTAGLLLTASSMIMIIFQLSDVFTFGNLLQREGFSLADVQRAKGVFDRAQPLLQLGTVVATSLSLATVPAITIAKQQGDRSRMREICTKSLQLVFMVGLAAGVGLAVIIKPVNVMLFQTTEGSVDLAIMGIAILFFSLFITSTGLLQGLRYSLWPVLGLLGAVAVKIAGNLLLMPALHATGAAIATVCGAAVAAAINILVLQRKTAFMTYGTFHGMRMAFVAGVMALATFAVKEELYTMVSMQHRLSAVVVSITSAVAGAVVFGVGVVLLRVVKLEEMIKREKLMKITSLYKRLKERRN</sequence>
<dbReference type="InterPro" id="IPR024923">
    <property type="entry name" value="PG_synth_SpoVB"/>
</dbReference>
<dbReference type="STRING" id="1196324.A374_16693"/>
<keyword evidence="4 6" id="KW-1133">Transmembrane helix</keyword>
<proteinExistence type="predicted"/>
<keyword evidence="8" id="KW-1185">Reference proteome</keyword>
<feature type="transmembrane region" description="Helical" evidence="6">
    <location>
        <begin position="84"/>
        <end position="107"/>
    </location>
</feature>
<evidence type="ECO:0000256" key="3">
    <source>
        <dbReference type="ARBA" id="ARBA00022692"/>
    </source>
</evidence>
<keyword evidence="5 6" id="KW-0472">Membrane</keyword>
<evidence type="ECO:0000256" key="1">
    <source>
        <dbReference type="ARBA" id="ARBA00004651"/>
    </source>
</evidence>
<organism evidence="7 8">
    <name type="scientific">Fictibacillus macauensis ZFHKF-1</name>
    <dbReference type="NCBI Taxonomy" id="1196324"/>
    <lineage>
        <taxon>Bacteria</taxon>
        <taxon>Bacillati</taxon>
        <taxon>Bacillota</taxon>
        <taxon>Bacilli</taxon>
        <taxon>Bacillales</taxon>
        <taxon>Fictibacillaceae</taxon>
        <taxon>Fictibacillus</taxon>
    </lineage>
</organism>
<feature type="transmembrane region" description="Helical" evidence="6">
    <location>
        <begin position="283"/>
        <end position="304"/>
    </location>
</feature>
<feature type="transmembrane region" description="Helical" evidence="6">
    <location>
        <begin position="444"/>
        <end position="463"/>
    </location>
</feature>
<feature type="transmembrane region" description="Helical" evidence="6">
    <location>
        <begin position="410"/>
        <end position="432"/>
    </location>
</feature>
<dbReference type="GO" id="GO:0005886">
    <property type="term" value="C:plasma membrane"/>
    <property type="evidence" value="ECO:0007669"/>
    <property type="project" value="UniProtKB-SubCell"/>
</dbReference>
<dbReference type="PATRIC" id="fig|1196324.3.peg.3413"/>
<feature type="transmembrane region" description="Helical" evidence="6">
    <location>
        <begin position="483"/>
        <end position="504"/>
    </location>
</feature>
<feature type="transmembrane region" description="Helical" evidence="6">
    <location>
        <begin position="12"/>
        <end position="31"/>
    </location>
</feature>
<evidence type="ECO:0000256" key="5">
    <source>
        <dbReference type="ARBA" id="ARBA00023136"/>
    </source>
</evidence>
<dbReference type="AlphaFoldDB" id="I8UB63"/>
<reference evidence="7 8" key="1">
    <citation type="journal article" date="2012" name="J. Bacteriol.">
        <title>Genome of Bacillus macauensis ZFHKF-1, a Long-Chain-Forming Bacterium.</title>
        <authorList>
            <person name="Cai L."/>
            <person name="Zhang T."/>
        </authorList>
    </citation>
    <scope>NUCLEOTIDE SEQUENCE [LARGE SCALE GENOMIC DNA]</scope>
    <source>
        <strain evidence="7 8">ZFHKF-1</strain>
    </source>
</reference>
<feature type="transmembrane region" description="Helical" evidence="6">
    <location>
        <begin position="185"/>
        <end position="208"/>
    </location>
</feature>
<dbReference type="CDD" id="cd13124">
    <property type="entry name" value="MATE_SpoVB_like"/>
    <property type="match status" value="1"/>
</dbReference>
<name>I8UB63_9BACL</name>
<dbReference type="InterPro" id="IPR002797">
    <property type="entry name" value="Polysacc_synth"/>
</dbReference>
<dbReference type="PANTHER" id="PTHR30250:SF29">
    <property type="entry name" value="POLYSACCHARIDE BIOSYNTHESIS PROTEIN C-TERMINAL DOMAIN-CONTAINING PROTEIN"/>
    <property type="match status" value="1"/>
</dbReference>